<gene>
    <name evidence="1" type="ORF">M2280_004060</name>
</gene>
<evidence type="ECO:0000313" key="1">
    <source>
        <dbReference type="EMBL" id="MDH6282823.1"/>
    </source>
</evidence>
<comment type="caution">
    <text evidence="1">The sequence shown here is derived from an EMBL/GenBank/DDBJ whole genome shotgun (WGS) entry which is preliminary data.</text>
</comment>
<keyword evidence="2" id="KW-1185">Reference proteome</keyword>
<reference evidence="1 2" key="1">
    <citation type="submission" date="2023-04" db="EMBL/GenBank/DDBJ databases">
        <title>Forest soil microbial communities from Buena Vista Peninsula, Colon Province, Panama.</title>
        <authorList>
            <person name="Bouskill N."/>
        </authorList>
    </citation>
    <scope>NUCLEOTIDE SEQUENCE [LARGE SCALE GENOMIC DNA]</scope>
    <source>
        <strain evidence="1 2">CFH S0262</strain>
    </source>
</reference>
<protein>
    <submittedName>
        <fullName evidence="1">Uncharacterized protein</fullName>
    </submittedName>
</protein>
<name>A0ABT6MES5_9NOCA</name>
<sequence length="199" mass="21124">MTNTTDAATTLINLRAFLEILGLGNYAEKLVDSLNLDDITAALKAQAARDDAALQDALDKFGVDTEDSEPGEQLPPDPVVVRLGDVVPWQTGSFSCATSTAPKLESWLPADNPDEATAVDIRIVEQIPDYDGDGRGAKGVVLPNALYLNGQKLLIPKDSEITVGGLNPKEPSCVAVTLTVWARSIQVGAERKPDGSPRS</sequence>
<dbReference type="EMBL" id="JARXVC010000011">
    <property type="protein sequence ID" value="MDH6282823.1"/>
    <property type="molecule type" value="Genomic_DNA"/>
</dbReference>
<dbReference type="RefSeq" id="WP_280762117.1">
    <property type="nucleotide sequence ID" value="NZ_JARXVC010000011.1"/>
</dbReference>
<organism evidence="1 2">
    <name type="scientific">Prescottella agglutinans</name>
    <dbReference type="NCBI Taxonomy" id="1644129"/>
    <lineage>
        <taxon>Bacteria</taxon>
        <taxon>Bacillati</taxon>
        <taxon>Actinomycetota</taxon>
        <taxon>Actinomycetes</taxon>
        <taxon>Mycobacteriales</taxon>
        <taxon>Nocardiaceae</taxon>
        <taxon>Prescottella</taxon>
    </lineage>
</organism>
<accession>A0ABT6MES5</accession>
<evidence type="ECO:0000313" key="2">
    <source>
        <dbReference type="Proteomes" id="UP001160334"/>
    </source>
</evidence>
<dbReference type="Proteomes" id="UP001160334">
    <property type="component" value="Unassembled WGS sequence"/>
</dbReference>
<proteinExistence type="predicted"/>